<evidence type="ECO:0000313" key="4">
    <source>
        <dbReference type="Proteomes" id="UP000469215"/>
    </source>
</evidence>
<protein>
    <recommendedName>
        <fullName evidence="5">GAP family protein</fullName>
    </recommendedName>
</protein>
<evidence type="ECO:0008006" key="5">
    <source>
        <dbReference type="Google" id="ProtNLM"/>
    </source>
</evidence>
<keyword evidence="4" id="KW-1185">Reference proteome</keyword>
<dbReference type="EMBL" id="WWEQ01000026">
    <property type="protein sequence ID" value="MYM19827.1"/>
    <property type="molecule type" value="Genomic_DNA"/>
</dbReference>
<evidence type="ECO:0000256" key="2">
    <source>
        <dbReference type="SAM" id="Phobius"/>
    </source>
</evidence>
<proteinExistence type="predicted"/>
<feature type="transmembrane region" description="Helical" evidence="2">
    <location>
        <begin position="41"/>
        <end position="60"/>
    </location>
</feature>
<keyword evidence="2" id="KW-1133">Transmembrane helix</keyword>
<dbReference type="RefSeq" id="WP_160953256.1">
    <property type="nucleotide sequence ID" value="NZ_WWEQ01000026.1"/>
</dbReference>
<sequence>MTAIVSAAISLVGLGFAMGFSPTLYALVLRLLTRSAHAARSIRWITVGLTLGALFLLLLFRVVDPETLTALLRADTHRFLVHRSVDAAAAALLLLGGAIMLARLRRPPRDPHLGHRALSSGPGRPDSQHRDPERPGRMVLIGLAESIISVSGLATMYVTGRVIAAASHLLVVQAVLAVVFFAALAGQYLLLAWAWGAFPPLAHAMTRLYDRVTRIDTRPYVAAALLLAGCVFAVMAVFGA</sequence>
<evidence type="ECO:0000256" key="1">
    <source>
        <dbReference type="SAM" id="MobiDB-lite"/>
    </source>
</evidence>
<feature type="transmembrane region" description="Helical" evidence="2">
    <location>
        <begin position="6"/>
        <end position="29"/>
    </location>
</feature>
<accession>A0A6N9H6U5</accession>
<comment type="caution">
    <text evidence="3">The sequence shown here is derived from an EMBL/GenBank/DDBJ whole genome shotgun (WGS) entry which is preliminary data.</text>
</comment>
<evidence type="ECO:0000313" key="3">
    <source>
        <dbReference type="EMBL" id="MYM19827.1"/>
    </source>
</evidence>
<feature type="transmembrane region" description="Helical" evidence="2">
    <location>
        <begin position="80"/>
        <end position="102"/>
    </location>
</feature>
<feature type="transmembrane region" description="Helical" evidence="2">
    <location>
        <begin position="138"/>
        <end position="158"/>
    </location>
</feature>
<gene>
    <name evidence="3" type="ORF">GSY69_07555</name>
</gene>
<reference evidence="3 4" key="1">
    <citation type="submission" date="2020-01" db="EMBL/GenBank/DDBJ databases">
        <authorList>
            <person name="Deng T."/>
        </authorList>
    </citation>
    <scope>NUCLEOTIDE SEQUENCE [LARGE SCALE GENOMIC DNA]</scope>
    <source>
        <strain evidence="3 4">5221</strain>
    </source>
</reference>
<organism evidence="3 4">
    <name type="scientific">Brevibacterium rongguiense</name>
    <dbReference type="NCBI Taxonomy" id="2695267"/>
    <lineage>
        <taxon>Bacteria</taxon>
        <taxon>Bacillati</taxon>
        <taxon>Actinomycetota</taxon>
        <taxon>Actinomycetes</taxon>
        <taxon>Micrococcales</taxon>
        <taxon>Brevibacteriaceae</taxon>
        <taxon>Brevibacterium</taxon>
    </lineage>
</organism>
<dbReference type="Proteomes" id="UP000469215">
    <property type="component" value="Unassembled WGS sequence"/>
</dbReference>
<keyword evidence="2" id="KW-0472">Membrane</keyword>
<name>A0A6N9H6U5_9MICO</name>
<feature type="transmembrane region" description="Helical" evidence="2">
    <location>
        <begin position="219"/>
        <end position="238"/>
    </location>
</feature>
<feature type="region of interest" description="Disordered" evidence="1">
    <location>
        <begin position="112"/>
        <end position="132"/>
    </location>
</feature>
<keyword evidence="2" id="KW-0812">Transmembrane</keyword>
<feature type="transmembrane region" description="Helical" evidence="2">
    <location>
        <begin position="170"/>
        <end position="198"/>
    </location>
</feature>
<dbReference type="AlphaFoldDB" id="A0A6N9H6U5"/>